<feature type="region of interest" description="Disordered" evidence="2">
    <location>
        <begin position="45"/>
        <end position="64"/>
    </location>
</feature>
<organism evidence="3 4">
    <name type="scientific">Emydomyces testavorans</name>
    <dbReference type="NCBI Taxonomy" id="2070801"/>
    <lineage>
        <taxon>Eukaryota</taxon>
        <taxon>Fungi</taxon>
        <taxon>Dikarya</taxon>
        <taxon>Ascomycota</taxon>
        <taxon>Pezizomycotina</taxon>
        <taxon>Eurotiomycetes</taxon>
        <taxon>Eurotiomycetidae</taxon>
        <taxon>Onygenales</taxon>
        <taxon>Nannizziopsiaceae</taxon>
        <taxon>Emydomyces</taxon>
    </lineage>
</organism>
<name>A0AAF0DQ69_9EURO</name>
<feature type="compositionally biased region" description="Basic residues" evidence="2">
    <location>
        <begin position="622"/>
        <end position="631"/>
    </location>
</feature>
<evidence type="ECO:0000256" key="2">
    <source>
        <dbReference type="SAM" id="MobiDB-lite"/>
    </source>
</evidence>
<keyword evidence="1" id="KW-0175">Coiled coil</keyword>
<gene>
    <name evidence="3" type="ORF">PRK78_006423</name>
</gene>
<dbReference type="EMBL" id="CP120630">
    <property type="protein sequence ID" value="WEW60935.1"/>
    <property type="molecule type" value="Genomic_DNA"/>
</dbReference>
<feature type="region of interest" description="Disordered" evidence="2">
    <location>
        <begin position="603"/>
        <end position="633"/>
    </location>
</feature>
<reference evidence="3" key="1">
    <citation type="submission" date="2023-03" db="EMBL/GenBank/DDBJ databases">
        <title>Emydomyces testavorans Genome Sequence.</title>
        <authorList>
            <person name="Hoyer L."/>
        </authorList>
    </citation>
    <scope>NUCLEOTIDE SEQUENCE</scope>
    <source>
        <strain evidence="3">16-2883</strain>
    </source>
</reference>
<evidence type="ECO:0000256" key="1">
    <source>
        <dbReference type="SAM" id="Coils"/>
    </source>
</evidence>
<protein>
    <submittedName>
        <fullName evidence="3">Uncharacterized protein</fullName>
    </submittedName>
</protein>
<evidence type="ECO:0000313" key="3">
    <source>
        <dbReference type="EMBL" id="WEW60935.1"/>
    </source>
</evidence>
<feature type="coiled-coil region" evidence="1">
    <location>
        <begin position="12"/>
        <end position="39"/>
    </location>
</feature>
<evidence type="ECO:0000313" key="4">
    <source>
        <dbReference type="Proteomes" id="UP001219355"/>
    </source>
</evidence>
<sequence>MMLDAKSKVKRRLEREKEIEAVKAEVKELQEEEVRILKSLARRWKPNQRVSRPTRRQYSTVASPAAEYERYRDIASRSAEDRKHGESAVEPAPIPCAPFDLEEPEIPRMDPPHEFEQQDSDLNPMRMRAIQLLAMKMLGIRLLLRPSIAHSYGAISKNYRYDCPLPNLSVDELLAELEKLRKRLLQIKSSEDAHYADIAGEINLEEHAYLLKERDAATYQLRKLFDYYESGRLSVDGLTVRIAKMLISAKEPLSPRAVEILITNFSRARLNDVVKMVMDTLFRNTFLLTIPIIVSSLNWFNKTKNLSGFDNFLNTLQSPDPFVNIHLRWHVVNVGGIEVAVPPNSTPNPFILNALISCSLHFDQPQRADAWLDALRAIGFNDTVPILGAYLRYYSFQANWRKGRHVLMRVIFYLLSSKNHPVHEIERLVLYMIILCECCGKKHLSDSIIAAAVSSGIRWQASGSERDSRPALLWAVQKWRDASIYSVDGLNDLSPGEKYIEFARKIEPKIREAVEEFIPEDDLTVQRLRLEESFNMRYYKLISDYDNKPSRPPPSKIDNKSPRDEIESTMAELKKLKGMVSLQNAVIAKLEGYISSRPEMCEFRPQSEKNESQPREQAQHNMTKHQSRAFHRNIADDRYRLVSIFNRGKSASFPEEPGEEER</sequence>
<feature type="compositionally biased region" description="Polar residues" evidence="2">
    <location>
        <begin position="48"/>
        <end position="62"/>
    </location>
</feature>
<feature type="compositionally biased region" description="Basic and acidic residues" evidence="2">
    <location>
        <begin position="603"/>
        <end position="618"/>
    </location>
</feature>
<dbReference type="Proteomes" id="UP001219355">
    <property type="component" value="Chromosome 4"/>
</dbReference>
<keyword evidence="4" id="KW-1185">Reference proteome</keyword>
<accession>A0AAF0DQ69</accession>
<dbReference type="AlphaFoldDB" id="A0AAF0DQ69"/>
<proteinExistence type="predicted"/>
<feature type="region of interest" description="Disordered" evidence="2">
    <location>
        <begin position="545"/>
        <end position="565"/>
    </location>
</feature>